<dbReference type="GO" id="GO:0003677">
    <property type="term" value="F:DNA binding"/>
    <property type="evidence" value="ECO:0007669"/>
    <property type="project" value="UniProtKB-KW"/>
</dbReference>
<name>A0ABD3HBP2_9MARC</name>
<proteinExistence type="predicted"/>
<organism evidence="8 9">
    <name type="scientific">Riccia sorocarpa</name>
    <dbReference type="NCBI Taxonomy" id="122646"/>
    <lineage>
        <taxon>Eukaryota</taxon>
        <taxon>Viridiplantae</taxon>
        <taxon>Streptophyta</taxon>
        <taxon>Embryophyta</taxon>
        <taxon>Marchantiophyta</taxon>
        <taxon>Marchantiopsida</taxon>
        <taxon>Marchantiidae</taxon>
        <taxon>Marchantiales</taxon>
        <taxon>Ricciaceae</taxon>
        <taxon>Riccia</taxon>
    </lineage>
</organism>
<feature type="domain" description="AP2/ERF" evidence="7">
    <location>
        <begin position="359"/>
        <end position="416"/>
    </location>
</feature>
<dbReference type="SUPFAM" id="SSF54171">
    <property type="entry name" value="DNA-binding domain"/>
    <property type="match status" value="1"/>
</dbReference>
<accession>A0ABD3HBP2</accession>
<sequence>MEENADDHLTIAAIHKCYFCPDTNAKLSIFVFSLALSHALSLSSSYSICISPIFFSHSLSGSCAVVRKFIRHTPEFRWADCVKPEIHYMALHEVISAACMNSSFFGSRVVAPPRLDDHLWAFMNGSMEHKPVLIKWERPDEEPSKLLSILPFHQDSFLPSGWDSYQNDQLWDRNMLGNVYLKPIVPCSMGKAPDLEQMQVSSPTSSYHQQSRVLWRDSQAEEDQMELDVMGIGAVVGREILYGDNRCGSSSNSEPHASTQANLPGFCMSEMSTLSSRCSRGADFAQRGEASVALPSKVPASSESRVTAAVASLNHKCKQTLLRREVVNQVSNEPDSRALSTCDSRVTSGEGALGLSGRKLRGVRKRPWGRWSAEIRDRKGKCRLWLGTFDTAEDAGRAYDAAARSLRGAKARTNFAIPTSPTSPLQFSPQPEPSPRQRSKPSASRRAGINTPSLSVLSHEALTRSKASPQYSSSLNAGLRLIPRVSRSQTSLENTRVVLVTDNRLSVEEKICPG</sequence>
<dbReference type="CDD" id="cd00018">
    <property type="entry name" value="AP2"/>
    <property type="match status" value="1"/>
</dbReference>
<feature type="region of interest" description="Disordered" evidence="6">
    <location>
        <begin position="412"/>
        <end position="456"/>
    </location>
</feature>
<keyword evidence="5" id="KW-0539">Nucleus</keyword>
<evidence type="ECO:0000313" key="9">
    <source>
        <dbReference type="Proteomes" id="UP001633002"/>
    </source>
</evidence>
<dbReference type="FunFam" id="3.30.730.10:FF:000001">
    <property type="entry name" value="Ethylene-responsive transcription factor 2"/>
    <property type="match status" value="1"/>
</dbReference>
<comment type="caution">
    <text evidence="8">The sequence shown here is derived from an EMBL/GenBank/DDBJ whole genome shotgun (WGS) entry which is preliminary data.</text>
</comment>
<keyword evidence="4" id="KW-0804">Transcription</keyword>
<dbReference type="InterPro" id="IPR001471">
    <property type="entry name" value="AP2/ERF_dom"/>
</dbReference>
<dbReference type="Pfam" id="PF00847">
    <property type="entry name" value="AP2"/>
    <property type="match status" value="1"/>
</dbReference>
<dbReference type="InterPro" id="IPR016177">
    <property type="entry name" value="DNA-bd_dom_sf"/>
</dbReference>
<dbReference type="GO" id="GO:0005634">
    <property type="term" value="C:nucleus"/>
    <property type="evidence" value="ECO:0007669"/>
    <property type="project" value="UniProtKB-SubCell"/>
</dbReference>
<evidence type="ECO:0000256" key="1">
    <source>
        <dbReference type="ARBA" id="ARBA00004123"/>
    </source>
</evidence>
<protein>
    <recommendedName>
        <fullName evidence="7">AP2/ERF domain-containing protein</fullName>
    </recommendedName>
</protein>
<gene>
    <name evidence="8" type="ORF">R1sor_014176</name>
</gene>
<dbReference type="PANTHER" id="PTHR31677:SF75">
    <property type="entry name" value="ETHYLENE-RESPONSIVE TRANSCRIPTION FACTOR ERF084"/>
    <property type="match status" value="1"/>
</dbReference>
<evidence type="ECO:0000259" key="7">
    <source>
        <dbReference type="PROSITE" id="PS51032"/>
    </source>
</evidence>
<evidence type="ECO:0000256" key="2">
    <source>
        <dbReference type="ARBA" id="ARBA00023015"/>
    </source>
</evidence>
<reference evidence="8 9" key="1">
    <citation type="submission" date="2024-09" db="EMBL/GenBank/DDBJ databases">
        <title>Chromosome-scale assembly of Riccia sorocarpa.</title>
        <authorList>
            <person name="Paukszto L."/>
        </authorList>
    </citation>
    <scope>NUCLEOTIDE SEQUENCE [LARGE SCALE GENOMIC DNA]</scope>
    <source>
        <strain evidence="8">LP-2024</strain>
        <tissue evidence="8">Aerial parts of the thallus</tissue>
    </source>
</reference>
<dbReference type="SMART" id="SM00380">
    <property type="entry name" value="AP2"/>
    <property type="match status" value="1"/>
</dbReference>
<dbReference type="EMBL" id="JBJQOH010000004">
    <property type="protein sequence ID" value="KAL3687867.1"/>
    <property type="molecule type" value="Genomic_DNA"/>
</dbReference>
<dbReference type="AlphaFoldDB" id="A0ABD3HBP2"/>
<dbReference type="PRINTS" id="PR00367">
    <property type="entry name" value="ETHRSPELEMNT"/>
</dbReference>
<evidence type="ECO:0000256" key="6">
    <source>
        <dbReference type="SAM" id="MobiDB-lite"/>
    </source>
</evidence>
<keyword evidence="3" id="KW-0238">DNA-binding</keyword>
<evidence type="ECO:0000256" key="5">
    <source>
        <dbReference type="ARBA" id="ARBA00023242"/>
    </source>
</evidence>
<evidence type="ECO:0000256" key="3">
    <source>
        <dbReference type="ARBA" id="ARBA00023125"/>
    </source>
</evidence>
<dbReference type="InterPro" id="IPR036955">
    <property type="entry name" value="AP2/ERF_dom_sf"/>
</dbReference>
<dbReference type="PANTHER" id="PTHR31677">
    <property type="entry name" value="AP2 DOMAIN CLASS TRANSCRIPTION FACTOR"/>
    <property type="match status" value="1"/>
</dbReference>
<dbReference type="PROSITE" id="PS51032">
    <property type="entry name" value="AP2_ERF"/>
    <property type="match status" value="1"/>
</dbReference>
<evidence type="ECO:0000313" key="8">
    <source>
        <dbReference type="EMBL" id="KAL3687867.1"/>
    </source>
</evidence>
<evidence type="ECO:0000256" key="4">
    <source>
        <dbReference type="ARBA" id="ARBA00023163"/>
    </source>
</evidence>
<dbReference type="Proteomes" id="UP001633002">
    <property type="component" value="Unassembled WGS sequence"/>
</dbReference>
<comment type="subcellular location">
    <subcellularLocation>
        <location evidence="1">Nucleus</location>
    </subcellularLocation>
</comment>
<feature type="compositionally biased region" description="Polar residues" evidence="6">
    <location>
        <begin position="416"/>
        <end position="427"/>
    </location>
</feature>
<keyword evidence="9" id="KW-1185">Reference proteome</keyword>
<dbReference type="Gene3D" id="3.30.730.10">
    <property type="entry name" value="AP2/ERF domain"/>
    <property type="match status" value="1"/>
</dbReference>
<keyword evidence="2" id="KW-0805">Transcription regulation</keyword>